<dbReference type="Gene3D" id="2.90.10.10">
    <property type="entry name" value="Bulb-type lectin domain"/>
    <property type="match status" value="1"/>
</dbReference>
<dbReference type="SUPFAM" id="SSF51110">
    <property type="entry name" value="alpha-D-mannose-specific plant lectins"/>
    <property type="match status" value="1"/>
</dbReference>
<dbReference type="InterPro" id="IPR000858">
    <property type="entry name" value="S_locus_glycoprot_dom"/>
</dbReference>
<proteinExistence type="predicted"/>
<dbReference type="EMBL" id="JXTC01000216">
    <property type="protein sequence ID" value="PON81477.1"/>
    <property type="molecule type" value="Genomic_DNA"/>
</dbReference>
<dbReference type="PROSITE" id="PS50927">
    <property type="entry name" value="BULB_LECTIN"/>
    <property type="match status" value="1"/>
</dbReference>
<evidence type="ECO:0000256" key="7">
    <source>
        <dbReference type="ARBA" id="ARBA00048679"/>
    </source>
</evidence>
<dbReference type="SMART" id="SM00108">
    <property type="entry name" value="B_lectin"/>
    <property type="match status" value="1"/>
</dbReference>
<dbReference type="FunFam" id="2.90.10.10:FF:000001">
    <property type="entry name" value="G-type lectin S-receptor-like serine/threonine-protein kinase"/>
    <property type="match status" value="1"/>
</dbReference>
<feature type="domain" description="Bulb-type lectin" evidence="11">
    <location>
        <begin position="25"/>
        <end position="149"/>
    </location>
</feature>
<organism evidence="13 14">
    <name type="scientific">Trema orientale</name>
    <name type="common">Charcoal tree</name>
    <name type="synonym">Celtis orientalis</name>
    <dbReference type="NCBI Taxonomy" id="63057"/>
    <lineage>
        <taxon>Eukaryota</taxon>
        <taxon>Viridiplantae</taxon>
        <taxon>Streptophyta</taxon>
        <taxon>Embryophyta</taxon>
        <taxon>Tracheophyta</taxon>
        <taxon>Spermatophyta</taxon>
        <taxon>Magnoliopsida</taxon>
        <taxon>eudicotyledons</taxon>
        <taxon>Gunneridae</taxon>
        <taxon>Pentapetalae</taxon>
        <taxon>rosids</taxon>
        <taxon>fabids</taxon>
        <taxon>Rosales</taxon>
        <taxon>Cannabaceae</taxon>
        <taxon>Trema</taxon>
    </lineage>
</organism>
<comment type="catalytic activity">
    <reaction evidence="6">
        <text>L-threonyl-[protein] + ATP = O-phospho-L-threonyl-[protein] + ADP + H(+)</text>
        <dbReference type="Rhea" id="RHEA:46608"/>
        <dbReference type="Rhea" id="RHEA-COMP:11060"/>
        <dbReference type="Rhea" id="RHEA-COMP:11605"/>
        <dbReference type="ChEBI" id="CHEBI:15378"/>
        <dbReference type="ChEBI" id="CHEBI:30013"/>
        <dbReference type="ChEBI" id="CHEBI:30616"/>
        <dbReference type="ChEBI" id="CHEBI:61977"/>
        <dbReference type="ChEBI" id="CHEBI:456216"/>
        <dbReference type="EC" id="2.7.11.1"/>
    </reaction>
</comment>
<comment type="caution">
    <text evidence="8">Lacks conserved residue(s) required for the propagation of feature annotation.</text>
</comment>
<dbReference type="GO" id="GO:0048544">
    <property type="term" value="P:recognition of pollen"/>
    <property type="evidence" value="ECO:0007669"/>
    <property type="project" value="InterPro"/>
</dbReference>
<dbReference type="Pfam" id="PF00954">
    <property type="entry name" value="S_locus_glycop"/>
    <property type="match status" value="1"/>
</dbReference>
<feature type="domain" description="EGF-like" evidence="10">
    <location>
        <begin position="288"/>
        <end position="324"/>
    </location>
</feature>
<protein>
    <recommendedName>
        <fullName evidence="2">non-specific serine/threonine protein kinase</fullName>
        <ecNumber evidence="2">2.7.11.1</ecNumber>
    </recommendedName>
</protein>
<evidence type="ECO:0000259" key="12">
    <source>
        <dbReference type="PROSITE" id="PS50948"/>
    </source>
</evidence>
<evidence type="ECO:0000259" key="10">
    <source>
        <dbReference type="PROSITE" id="PS50026"/>
    </source>
</evidence>
<dbReference type="EC" id="2.7.11.1" evidence="2"/>
<evidence type="ECO:0000256" key="6">
    <source>
        <dbReference type="ARBA" id="ARBA00047899"/>
    </source>
</evidence>
<dbReference type="PROSITE" id="PS50026">
    <property type="entry name" value="EGF_3"/>
    <property type="match status" value="1"/>
</dbReference>
<keyword evidence="8" id="KW-0245">EGF-like domain</keyword>
<evidence type="ECO:0000256" key="9">
    <source>
        <dbReference type="SAM" id="SignalP"/>
    </source>
</evidence>
<keyword evidence="3 9" id="KW-0732">Signal</keyword>
<dbReference type="Pfam" id="PF08276">
    <property type="entry name" value="PAN_2"/>
    <property type="match status" value="1"/>
</dbReference>
<dbReference type="InParanoid" id="A0A2P5E7F7"/>
<dbReference type="PANTHER" id="PTHR32444:SF118">
    <property type="entry name" value="OS09G0551150 PROTEIN"/>
    <property type="match status" value="1"/>
</dbReference>
<comment type="caution">
    <text evidence="13">The sequence shown here is derived from an EMBL/GenBank/DDBJ whole genome shotgun (WGS) entry which is preliminary data.</text>
</comment>
<evidence type="ECO:0000256" key="8">
    <source>
        <dbReference type="PROSITE-ProRule" id="PRU00076"/>
    </source>
</evidence>
<dbReference type="InterPro" id="IPR035446">
    <property type="entry name" value="SLSG/EP1"/>
</dbReference>
<feature type="domain" description="Apple" evidence="12">
    <location>
        <begin position="343"/>
        <end position="397"/>
    </location>
</feature>
<keyword evidence="4" id="KW-1015">Disulfide bond</keyword>
<accession>A0A2P5E7F7</accession>
<dbReference type="STRING" id="63057.A0A2P5E7F7"/>
<dbReference type="OrthoDB" id="1162319at2759"/>
<evidence type="ECO:0000256" key="1">
    <source>
        <dbReference type="ARBA" id="ARBA00003061"/>
    </source>
</evidence>
<dbReference type="PROSITE" id="PS50948">
    <property type="entry name" value="PAN"/>
    <property type="match status" value="1"/>
</dbReference>
<feature type="chain" id="PRO_5015157424" description="non-specific serine/threonine protein kinase" evidence="9">
    <location>
        <begin position="25"/>
        <end position="397"/>
    </location>
</feature>
<keyword evidence="5" id="KW-0325">Glycoprotein</keyword>
<evidence type="ECO:0000313" key="13">
    <source>
        <dbReference type="EMBL" id="PON81477.1"/>
    </source>
</evidence>
<dbReference type="CDD" id="cd00028">
    <property type="entry name" value="B_lectin"/>
    <property type="match status" value="1"/>
</dbReference>
<feature type="signal peptide" evidence="9">
    <location>
        <begin position="1"/>
        <end position="24"/>
    </location>
</feature>
<dbReference type="InterPro" id="IPR001480">
    <property type="entry name" value="Bulb-type_lectin_dom"/>
</dbReference>
<dbReference type="Pfam" id="PF01453">
    <property type="entry name" value="B_lectin"/>
    <property type="match status" value="1"/>
</dbReference>
<name>A0A2P5E7F7_TREOI</name>
<dbReference type="PIRSF" id="PIRSF002686">
    <property type="entry name" value="SLG"/>
    <property type="match status" value="1"/>
</dbReference>
<evidence type="ECO:0000256" key="5">
    <source>
        <dbReference type="ARBA" id="ARBA00023180"/>
    </source>
</evidence>
<gene>
    <name evidence="13" type="ORF">TorRG33x02_227460</name>
</gene>
<dbReference type="InterPro" id="IPR036426">
    <property type="entry name" value="Bulb-type_lectin_dom_sf"/>
</dbReference>
<evidence type="ECO:0000256" key="2">
    <source>
        <dbReference type="ARBA" id="ARBA00012513"/>
    </source>
</evidence>
<dbReference type="Proteomes" id="UP000237000">
    <property type="component" value="Unassembled WGS sequence"/>
</dbReference>
<comment type="function">
    <text evidence="1">Involved in sporophytic self-incompatibility system (the inability of flowering plants to achieve self-fertilization).</text>
</comment>
<evidence type="ECO:0000313" key="14">
    <source>
        <dbReference type="Proteomes" id="UP000237000"/>
    </source>
</evidence>
<dbReference type="CDD" id="cd01098">
    <property type="entry name" value="PAN_AP_plant"/>
    <property type="match status" value="1"/>
</dbReference>
<dbReference type="InterPro" id="IPR003609">
    <property type="entry name" value="Pan_app"/>
</dbReference>
<sequence>MEASYLLIFYSLVSLSIFFQLSTAADTLSSIWSLKDGSKNTVLSAGQTFELGFFSPGNSKNRYIGIWYKRTPDVIVWVANRNNPLTDSYGEFTISNNSNQLVLLNRSKTVVWSSNSLERVAKIPVAQLLDSGNLLLRDIENQNSELYLWQSFDYPSNTLLEGMKLGWDLRSGFERYLTSWKSDDDPSNGNYTQRMDIKGLPQLIVFMGSTKKYRVGTWNGVEISGLNVVSNYSVHNVVPVFDEKEAYFMYEPSLNSVVTRITLNSAGHTQLLTLQNGSNQWGVTYPVPYDQCDNYGYCSANAVCSVNGDPICQCLEGFVPRSQEEWEVLNWSRGCERKTTLECDKGEGFVKRGVKLPDFLEFWLDKNLSLDECKEECLKNCSCIAYANSDIRNGVVW</sequence>
<dbReference type="InterPro" id="IPR000742">
    <property type="entry name" value="EGF"/>
</dbReference>
<dbReference type="AlphaFoldDB" id="A0A2P5E7F7"/>
<dbReference type="GO" id="GO:0004674">
    <property type="term" value="F:protein serine/threonine kinase activity"/>
    <property type="evidence" value="ECO:0007669"/>
    <property type="project" value="UniProtKB-EC"/>
</dbReference>
<evidence type="ECO:0000256" key="3">
    <source>
        <dbReference type="ARBA" id="ARBA00022729"/>
    </source>
</evidence>
<keyword evidence="14" id="KW-1185">Reference proteome</keyword>
<evidence type="ECO:0000256" key="4">
    <source>
        <dbReference type="ARBA" id="ARBA00023157"/>
    </source>
</evidence>
<reference evidence="14" key="1">
    <citation type="submission" date="2016-06" db="EMBL/GenBank/DDBJ databases">
        <title>Parallel loss of symbiosis genes in relatives of nitrogen-fixing non-legume Parasponia.</title>
        <authorList>
            <person name="Van Velzen R."/>
            <person name="Holmer R."/>
            <person name="Bu F."/>
            <person name="Rutten L."/>
            <person name="Van Zeijl A."/>
            <person name="Liu W."/>
            <person name="Santuari L."/>
            <person name="Cao Q."/>
            <person name="Sharma T."/>
            <person name="Shen D."/>
            <person name="Roswanjaya Y."/>
            <person name="Wardhani T."/>
            <person name="Kalhor M.S."/>
            <person name="Jansen J."/>
            <person name="Van den Hoogen J."/>
            <person name="Gungor B."/>
            <person name="Hartog M."/>
            <person name="Hontelez J."/>
            <person name="Verver J."/>
            <person name="Yang W.-C."/>
            <person name="Schijlen E."/>
            <person name="Repin R."/>
            <person name="Schilthuizen M."/>
            <person name="Schranz E."/>
            <person name="Heidstra R."/>
            <person name="Miyata K."/>
            <person name="Fedorova E."/>
            <person name="Kohlen W."/>
            <person name="Bisseling T."/>
            <person name="Smit S."/>
            <person name="Geurts R."/>
        </authorList>
    </citation>
    <scope>NUCLEOTIDE SEQUENCE [LARGE SCALE GENOMIC DNA]</scope>
    <source>
        <strain evidence="14">cv. RG33-2</strain>
    </source>
</reference>
<comment type="catalytic activity">
    <reaction evidence="7">
        <text>L-seryl-[protein] + ATP = O-phospho-L-seryl-[protein] + ADP + H(+)</text>
        <dbReference type="Rhea" id="RHEA:17989"/>
        <dbReference type="Rhea" id="RHEA-COMP:9863"/>
        <dbReference type="Rhea" id="RHEA-COMP:11604"/>
        <dbReference type="ChEBI" id="CHEBI:15378"/>
        <dbReference type="ChEBI" id="CHEBI:29999"/>
        <dbReference type="ChEBI" id="CHEBI:30616"/>
        <dbReference type="ChEBI" id="CHEBI:83421"/>
        <dbReference type="ChEBI" id="CHEBI:456216"/>
        <dbReference type="EC" id="2.7.11.1"/>
    </reaction>
</comment>
<evidence type="ECO:0000259" key="11">
    <source>
        <dbReference type="PROSITE" id="PS50927"/>
    </source>
</evidence>
<dbReference type="PANTHER" id="PTHR32444">
    <property type="entry name" value="BULB-TYPE LECTIN DOMAIN-CONTAINING PROTEIN"/>
    <property type="match status" value="1"/>
</dbReference>